<dbReference type="PANTHER" id="PTHR42948:SF1">
    <property type="entry name" value="TRANSPORTER"/>
    <property type="match status" value="1"/>
</dbReference>
<comment type="similarity">
    <text evidence="6">Belongs to the sodium:neurotransmitter symporter (SNF) (TC 2.A.22) family.</text>
</comment>
<feature type="transmembrane region" description="Helical" evidence="7">
    <location>
        <begin position="349"/>
        <end position="372"/>
    </location>
</feature>
<feature type="transmembrane region" description="Helical" evidence="7">
    <location>
        <begin position="392"/>
        <end position="411"/>
    </location>
</feature>
<evidence type="ECO:0000256" key="1">
    <source>
        <dbReference type="ARBA" id="ARBA00004141"/>
    </source>
</evidence>
<feature type="transmembrane region" description="Helical" evidence="7">
    <location>
        <begin position="146"/>
        <end position="165"/>
    </location>
</feature>
<keyword evidence="3 6" id="KW-0812">Transmembrane</keyword>
<dbReference type="Proteomes" id="UP001058120">
    <property type="component" value="Chromosome"/>
</dbReference>
<dbReference type="RefSeq" id="WP_334314643.1">
    <property type="nucleotide sequence ID" value="NZ_CP065938.1"/>
</dbReference>
<evidence type="ECO:0000256" key="2">
    <source>
        <dbReference type="ARBA" id="ARBA00022448"/>
    </source>
</evidence>
<evidence type="ECO:0000313" key="8">
    <source>
        <dbReference type="EMBL" id="UWX05081.1"/>
    </source>
</evidence>
<dbReference type="PANTHER" id="PTHR42948">
    <property type="entry name" value="TRANSPORTER"/>
    <property type="match status" value="1"/>
</dbReference>
<keyword evidence="5 7" id="KW-0472">Membrane</keyword>
<feature type="transmembrane region" description="Helical" evidence="7">
    <location>
        <begin position="42"/>
        <end position="66"/>
    </location>
</feature>
<evidence type="ECO:0000256" key="7">
    <source>
        <dbReference type="SAM" id="Phobius"/>
    </source>
</evidence>
<evidence type="ECO:0000256" key="3">
    <source>
        <dbReference type="ARBA" id="ARBA00022692"/>
    </source>
</evidence>
<accession>A0ABY5XZ42</accession>
<proteinExistence type="inferred from homology"/>
<organism evidence="8 9">
    <name type="scientific">Taurinivorans muris</name>
    <dbReference type="NCBI Taxonomy" id="2787751"/>
    <lineage>
        <taxon>Bacteria</taxon>
        <taxon>Pseudomonadati</taxon>
        <taxon>Thermodesulfobacteriota</taxon>
        <taxon>Desulfovibrionia</taxon>
        <taxon>Desulfovibrionales</taxon>
        <taxon>Desulfovibrionaceae</taxon>
        <taxon>Taurinivorans</taxon>
    </lineage>
</organism>
<feature type="transmembrane region" description="Helical" evidence="7">
    <location>
        <begin position="93"/>
        <end position="115"/>
    </location>
</feature>
<keyword evidence="6" id="KW-0769">Symport</keyword>
<evidence type="ECO:0000313" key="9">
    <source>
        <dbReference type="Proteomes" id="UP001058120"/>
    </source>
</evidence>
<dbReference type="CDD" id="cd10336">
    <property type="entry name" value="SLC6sbd_Tyt1-Like"/>
    <property type="match status" value="1"/>
</dbReference>
<sequence>MTKQSREELATRLGFLLLSAGCAIGLGNVWRFPYIAGLYGGAYFLATYFFFLLAVGLPIIIMEFAIGRASRKNMGNALHMLEPIGTKWHKSGCFALIGSTILMMFYVPVSSWLIAYCYHTATGALNLPPQEVGTFFGTMLAEPIPMISWSLLVIAIGVGVCSLGVQKGVEKIVKILMLGLLVLLIVLAGNSLSLSGAGEGIRFYLAPSWERVMSAGFFNMVNDAMNQAFFTLSVGIGAMLIFGSYLNKNKALTGEAVYIVGLDTFVAIMAGFIIFPACFTYGVQPNAGPGLIFITLPNVFNEMPAGNFWGTLFFIFMAAASLTTVIAVFENIISYYMDVHEWSRRKATVVTGVSITVLMLPCIFGFNIWSHIAPLGEGSNILDLEDFIISNNMLPIGSFLILLFCTSRYGWGYDKFLEEANIGEGMKFPRCLRFYLSYILPAIMFFVFIQGYARFF</sequence>
<feature type="transmembrane region" description="Helical" evidence="7">
    <location>
        <begin position="228"/>
        <end position="246"/>
    </location>
</feature>
<reference evidence="8" key="1">
    <citation type="submission" date="2020-12" db="EMBL/GenBank/DDBJ databases">
        <title>Taurinivorans muris gen. nov., sp. nov., fundamental and realized metabolic niche of a ubiquitous sulfidogenic bacterium in the murine intestine.</title>
        <authorList>
            <person name="Ye H."/>
            <person name="Hanson B.T."/>
            <person name="Loy A."/>
        </authorList>
    </citation>
    <scope>NUCLEOTIDE SEQUENCE</scope>
    <source>
        <strain evidence="8">LT0009</strain>
    </source>
</reference>
<dbReference type="InterPro" id="IPR000175">
    <property type="entry name" value="Na/ntran_symport"/>
</dbReference>
<protein>
    <recommendedName>
        <fullName evidence="6">Transporter</fullName>
    </recommendedName>
</protein>
<evidence type="ECO:0000256" key="4">
    <source>
        <dbReference type="ARBA" id="ARBA00022989"/>
    </source>
</evidence>
<feature type="transmembrane region" description="Helical" evidence="7">
    <location>
        <begin position="258"/>
        <end position="283"/>
    </location>
</feature>
<dbReference type="PRINTS" id="PR00176">
    <property type="entry name" value="NANEUSMPORT"/>
</dbReference>
<dbReference type="NCBIfam" id="NF037979">
    <property type="entry name" value="Na_transp"/>
    <property type="match status" value="1"/>
</dbReference>
<keyword evidence="2 6" id="KW-0813">Transport</keyword>
<evidence type="ECO:0000256" key="5">
    <source>
        <dbReference type="ARBA" id="ARBA00023136"/>
    </source>
</evidence>
<dbReference type="InterPro" id="IPR037272">
    <property type="entry name" value="SNS_sf"/>
</dbReference>
<gene>
    <name evidence="8" type="ORF">JBF11_06270</name>
</gene>
<dbReference type="PROSITE" id="PS00610">
    <property type="entry name" value="NA_NEUROTRAN_SYMP_1"/>
    <property type="match status" value="1"/>
</dbReference>
<keyword evidence="9" id="KW-1185">Reference proteome</keyword>
<dbReference type="EMBL" id="CP065938">
    <property type="protein sequence ID" value="UWX05081.1"/>
    <property type="molecule type" value="Genomic_DNA"/>
</dbReference>
<evidence type="ECO:0000256" key="6">
    <source>
        <dbReference type="RuleBase" id="RU003732"/>
    </source>
</evidence>
<feature type="transmembrane region" description="Helical" evidence="7">
    <location>
        <begin position="12"/>
        <end position="30"/>
    </location>
</feature>
<dbReference type="SUPFAM" id="SSF161070">
    <property type="entry name" value="SNF-like"/>
    <property type="match status" value="1"/>
</dbReference>
<feature type="transmembrane region" description="Helical" evidence="7">
    <location>
        <begin position="172"/>
        <end position="192"/>
    </location>
</feature>
<feature type="transmembrane region" description="Helical" evidence="7">
    <location>
        <begin position="432"/>
        <end position="453"/>
    </location>
</feature>
<comment type="subcellular location">
    <subcellularLocation>
        <location evidence="1">Membrane</location>
        <topology evidence="1">Multi-pass membrane protein</topology>
    </subcellularLocation>
</comment>
<dbReference type="Pfam" id="PF00209">
    <property type="entry name" value="SNF"/>
    <property type="match status" value="2"/>
</dbReference>
<dbReference type="PROSITE" id="PS50267">
    <property type="entry name" value="NA_NEUROTRAN_SYMP_3"/>
    <property type="match status" value="1"/>
</dbReference>
<keyword evidence="4 7" id="KW-1133">Transmembrane helix</keyword>
<name>A0ABY5XZ42_9BACT</name>
<dbReference type="InterPro" id="IPR047218">
    <property type="entry name" value="YocR/YhdH-like"/>
</dbReference>
<feature type="transmembrane region" description="Helical" evidence="7">
    <location>
        <begin position="308"/>
        <end position="329"/>
    </location>
</feature>